<evidence type="ECO:0000256" key="3">
    <source>
        <dbReference type="PROSITE-ProRule" id="PRU00339"/>
    </source>
</evidence>
<evidence type="ECO:0000256" key="2">
    <source>
        <dbReference type="ARBA" id="ARBA00022803"/>
    </source>
</evidence>
<feature type="chain" id="PRO_5020711156" evidence="5">
    <location>
        <begin position="22"/>
        <end position="454"/>
    </location>
</feature>
<dbReference type="InterPro" id="IPR019734">
    <property type="entry name" value="TPR_rpt"/>
</dbReference>
<reference evidence="6 7" key="1">
    <citation type="journal article" date="2015" name="Stand. Genomic Sci.">
        <title>Genomic Encyclopedia of Bacterial and Archaeal Type Strains, Phase III: the genomes of soil and plant-associated and newly described type strains.</title>
        <authorList>
            <person name="Whitman W.B."/>
            <person name="Woyke T."/>
            <person name="Klenk H.P."/>
            <person name="Zhou Y."/>
            <person name="Lilburn T.G."/>
            <person name="Beck B.J."/>
            <person name="De Vos P."/>
            <person name="Vandamme P."/>
            <person name="Eisen J.A."/>
            <person name="Garrity G."/>
            <person name="Hugenholtz P."/>
            <person name="Kyrpides N.C."/>
        </authorList>
    </citation>
    <scope>NUCLEOTIDE SEQUENCE [LARGE SCALE GENOMIC DNA]</scope>
    <source>
        <strain evidence="6 7">A3</strain>
    </source>
</reference>
<dbReference type="Gene3D" id="1.25.40.10">
    <property type="entry name" value="Tetratricopeptide repeat domain"/>
    <property type="match status" value="1"/>
</dbReference>
<dbReference type="RefSeq" id="WP_131996019.1">
    <property type="nucleotide sequence ID" value="NZ_SLWQ01000003.1"/>
</dbReference>
<dbReference type="PROSITE" id="PS50005">
    <property type="entry name" value="TPR"/>
    <property type="match status" value="1"/>
</dbReference>
<dbReference type="AlphaFoldDB" id="A0A4R2I9X6"/>
<dbReference type="OrthoDB" id="5965812at2"/>
<feature type="repeat" description="TPR" evidence="3">
    <location>
        <begin position="398"/>
        <end position="431"/>
    </location>
</feature>
<evidence type="ECO:0000313" key="7">
    <source>
        <dbReference type="Proteomes" id="UP000294862"/>
    </source>
</evidence>
<evidence type="ECO:0000256" key="4">
    <source>
        <dbReference type="SAM" id="Phobius"/>
    </source>
</evidence>
<protein>
    <submittedName>
        <fullName evidence="6">Uncharacterized protein</fullName>
    </submittedName>
</protein>
<dbReference type="SUPFAM" id="SSF48452">
    <property type="entry name" value="TPR-like"/>
    <property type="match status" value="1"/>
</dbReference>
<evidence type="ECO:0000256" key="1">
    <source>
        <dbReference type="ARBA" id="ARBA00022737"/>
    </source>
</evidence>
<dbReference type="InterPro" id="IPR052346">
    <property type="entry name" value="O-mannosyl-transferase_TMTC"/>
</dbReference>
<comment type="caution">
    <text evidence="6">The sequence shown here is derived from an EMBL/GenBank/DDBJ whole genome shotgun (WGS) entry which is preliminary data.</text>
</comment>
<feature type="transmembrane region" description="Helical" evidence="4">
    <location>
        <begin position="300"/>
        <end position="319"/>
    </location>
</feature>
<feature type="transmembrane region" description="Helical" evidence="4">
    <location>
        <begin position="72"/>
        <end position="93"/>
    </location>
</feature>
<dbReference type="PANTHER" id="PTHR44227">
    <property type="match status" value="1"/>
</dbReference>
<feature type="transmembrane region" description="Helical" evidence="4">
    <location>
        <begin position="331"/>
        <end position="349"/>
    </location>
</feature>
<gene>
    <name evidence="6" type="ORF">EV148_103163</name>
</gene>
<keyword evidence="2 3" id="KW-0802">TPR repeat</keyword>
<dbReference type="InterPro" id="IPR011990">
    <property type="entry name" value="TPR-like_helical_dom_sf"/>
</dbReference>
<organism evidence="6 7">
    <name type="scientific">Dokdonella fugitiva</name>
    <dbReference type="NCBI Taxonomy" id="328517"/>
    <lineage>
        <taxon>Bacteria</taxon>
        <taxon>Pseudomonadati</taxon>
        <taxon>Pseudomonadota</taxon>
        <taxon>Gammaproteobacteria</taxon>
        <taxon>Lysobacterales</taxon>
        <taxon>Rhodanobacteraceae</taxon>
        <taxon>Dokdonella</taxon>
    </lineage>
</organism>
<dbReference type="EMBL" id="SLWQ01000003">
    <property type="protein sequence ID" value="TCO41243.1"/>
    <property type="molecule type" value="Genomic_DNA"/>
</dbReference>
<keyword evidence="4" id="KW-1133">Transmembrane helix</keyword>
<evidence type="ECO:0000256" key="5">
    <source>
        <dbReference type="SAM" id="SignalP"/>
    </source>
</evidence>
<keyword evidence="7" id="KW-1185">Reference proteome</keyword>
<name>A0A4R2I9X6_9GAMM</name>
<dbReference type="Proteomes" id="UP000294862">
    <property type="component" value="Unassembled WGS sequence"/>
</dbReference>
<accession>A0A4R2I9X6</accession>
<feature type="transmembrane region" description="Helical" evidence="4">
    <location>
        <begin position="206"/>
        <end position="230"/>
    </location>
</feature>
<keyword evidence="4" id="KW-0472">Membrane</keyword>
<dbReference type="SMART" id="SM00028">
    <property type="entry name" value="TPR"/>
    <property type="match status" value="1"/>
</dbReference>
<evidence type="ECO:0000313" key="6">
    <source>
        <dbReference type="EMBL" id="TCO41243.1"/>
    </source>
</evidence>
<keyword evidence="4" id="KW-0812">Transmembrane</keyword>
<feature type="signal peptide" evidence="5">
    <location>
        <begin position="1"/>
        <end position="21"/>
    </location>
</feature>
<feature type="transmembrane region" description="Helical" evidence="4">
    <location>
        <begin position="273"/>
        <end position="293"/>
    </location>
</feature>
<keyword evidence="5" id="KW-0732">Signal</keyword>
<dbReference type="PANTHER" id="PTHR44227:SF3">
    <property type="entry name" value="PROTEIN O-MANNOSYL-TRANSFERASE TMTC4"/>
    <property type="match status" value="1"/>
</dbReference>
<sequence length="454" mass="48175">MRSRAAIIILVAGVLAAYANAYTAAYQFDDFAAILANPSARSVAGWWSSLPGIRPLLKLSFALTFDLGGGAVAIHATNVVIHGVNAILLWALWRRWVPRLAPSLENDRGVALLGALLFALHPAATEAVTYASGRSIPLAATFMLGAVLADDAARERPSRRALAWTGPALFALALAVRETALVMPLVPLLRAWACDEPLRATLRRLWPYALVLAAALVAVLATPGYHVFFGVSLGTRAPAEQLMGQVLAHAYLATHPLLGITNIDPDLRVPPAWSAPLVASALLLAAAVTAMFASRRRLPWLAFAIGWYFLQLAPANSLLPRLDLANDRHLYLALAGPALALACALARIGERIAARPFVRVVACGLCAALAVATSMRNADYRSEVALWQATVRESPRKARAWLNLGYAHRVDGDAARAAAAYRCALALEPANAQAAINLELVSPGDAMPATCPAG</sequence>
<keyword evidence="1" id="KW-0677">Repeat</keyword>
<proteinExistence type="predicted"/>